<accession>A0AAV2VXV3</accession>
<dbReference type="EC" id="6.3.3.2" evidence="5"/>
<organism evidence="7 8">
    <name type="scientific">Vibrio nigripulchritudo SOn1</name>
    <dbReference type="NCBI Taxonomy" id="1238450"/>
    <lineage>
        <taxon>Bacteria</taxon>
        <taxon>Pseudomonadati</taxon>
        <taxon>Pseudomonadota</taxon>
        <taxon>Gammaproteobacteria</taxon>
        <taxon>Vibrionales</taxon>
        <taxon>Vibrionaceae</taxon>
        <taxon>Vibrio</taxon>
    </lineage>
</organism>
<name>A0AAV2VXV3_9VIBR</name>
<keyword evidence="3 4" id="KW-0067">ATP-binding</keyword>
<dbReference type="PIRSF" id="PIRSF006806">
    <property type="entry name" value="FTHF_cligase"/>
    <property type="match status" value="1"/>
</dbReference>
<keyword evidence="2 4" id="KW-0547">Nucleotide-binding</keyword>
<comment type="catalytic activity">
    <reaction evidence="5">
        <text>(6S)-5-formyl-5,6,7,8-tetrahydrofolate + ATP = (6R)-5,10-methenyltetrahydrofolate + ADP + phosphate</text>
        <dbReference type="Rhea" id="RHEA:10488"/>
        <dbReference type="ChEBI" id="CHEBI:30616"/>
        <dbReference type="ChEBI" id="CHEBI:43474"/>
        <dbReference type="ChEBI" id="CHEBI:57455"/>
        <dbReference type="ChEBI" id="CHEBI:57457"/>
        <dbReference type="ChEBI" id="CHEBI:456216"/>
        <dbReference type="EC" id="6.3.3.2"/>
    </reaction>
</comment>
<gene>
    <name evidence="7" type="ORF">VIBNISOn1_80012</name>
</gene>
<dbReference type="AlphaFoldDB" id="A0AAV2VXV3"/>
<dbReference type="EMBL" id="CAOF01000175">
    <property type="protein sequence ID" value="CCO49194.1"/>
    <property type="molecule type" value="Genomic_DNA"/>
</dbReference>
<evidence type="ECO:0000256" key="3">
    <source>
        <dbReference type="ARBA" id="ARBA00022840"/>
    </source>
</evidence>
<evidence type="ECO:0000256" key="1">
    <source>
        <dbReference type="ARBA" id="ARBA00010638"/>
    </source>
</evidence>
<comment type="cofactor">
    <cofactor evidence="5">
        <name>Mg(2+)</name>
        <dbReference type="ChEBI" id="CHEBI:18420"/>
    </cofactor>
</comment>
<feature type="binding site" evidence="4">
    <location>
        <position position="60"/>
    </location>
    <ligand>
        <name>substrate</name>
    </ligand>
</feature>
<dbReference type="GO" id="GO:0035999">
    <property type="term" value="P:tetrahydrofolate interconversion"/>
    <property type="evidence" value="ECO:0007669"/>
    <property type="project" value="TreeGrafter"/>
</dbReference>
<dbReference type="NCBIfam" id="TIGR02727">
    <property type="entry name" value="MTHFS_bact"/>
    <property type="match status" value="1"/>
</dbReference>
<dbReference type="RefSeq" id="WP_022613407.1">
    <property type="nucleotide sequence ID" value="NZ_LK391965.1"/>
</dbReference>
<dbReference type="PANTHER" id="PTHR23407:SF1">
    <property type="entry name" value="5-FORMYLTETRAHYDROFOLATE CYCLO-LIGASE"/>
    <property type="match status" value="1"/>
</dbReference>
<dbReference type="InterPro" id="IPR037171">
    <property type="entry name" value="NagB/RpiA_transferase-like"/>
</dbReference>
<dbReference type="GO" id="GO:0009396">
    <property type="term" value="P:folic acid-containing compound biosynthetic process"/>
    <property type="evidence" value="ECO:0007669"/>
    <property type="project" value="TreeGrafter"/>
</dbReference>
<dbReference type="GO" id="GO:0046872">
    <property type="term" value="F:metal ion binding"/>
    <property type="evidence" value="ECO:0007669"/>
    <property type="project" value="UniProtKB-KW"/>
</dbReference>
<proteinExistence type="inferred from homology"/>
<evidence type="ECO:0000256" key="5">
    <source>
        <dbReference type="RuleBase" id="RU361279"/>
    </source>
</evidence>
<dbReference type="InterPro" id="IPR024185">
    <property type="entry name" value="FTHF_cligase-like_sf"/>
</dbReference>
<evidence type="ECO:0000256" key="6">
    <source>
        <dbReference type="SAM" id="MobiDB-lite"/>
    </source>
</evidence>
<protein>
    <recommendedName>
        <fullName evidence="5">5-formyltetrahydrofolate cyclo-ligase</fullName>
        <ecNumber evidence="5">6.3.3.2</ecNumber>
    </recommendedName>
</protein>
<evidence type="ECO:0000313" key="8">
    <source>
        <dbReference type="Proteomes" id="UP000018211"/>
    </source>
</evidence>
<dbReference type="GO" id="GO:0030272">
    <property type="term" value="F:5-formyltetrahydrofolate cyclo-ligase activity"/>
    <property type="evidence" value="ECO:0007669"/>
    <property type="project" value="UniProtKB-EC"/>
</dbReference>
<dbReference type="GO" id="GO:0005524">
    <property type="term" value="F:ATP binding"/>
    <property type="evidence" value="ECO:0007669"/>
    <property type="project" value="UniProtKB-KW"/>
</dbReference>
<evidence type="ECO:0000256" key="4">
    <source>
        <dbReference type="PIRSR" id="PIRSR006806-1"/>
    </source>
</evidence>
<feature type="binding site" evidence="4">
    <location>
        <begin position="14"/>
        <end position="18"/>
    </location>
    <ligand>
        <name>ATP</name>
        <dbReference type="ChEBI" id="CHEBI:30616"/>
    </ligand>
</feature>
<dbReference type="Proteomes" id="UP000018211">
    <property type="component" value="Unassembled WGS sequence"/>
</dbReference>
<evidence type="ECO:0000313" key="7">
    <source>
        <dbReference type="EMBL" id="CCO49194.1"/>
    </source>
</evidence>
<sequence>MQNFSLPAESAKQRQTIRKEIRQKRRSLSAQEQQRASDDLLIQFQQLPMATSANTVALYLAVDGELDLSPVIEWYWQQNKTVCLPVIHPFSNGHLLFLEYTPTTVMVPNQYNIDEPKLRTQDIIPASQIDVIFTPLVAFNDSGQRLGMGGGYYDRTLSTWQSASGSHAIGLAHNCQQVDALPVEAWDVPLQTIITPAKTWQWHQN</sequence>
<keyword evidence="5" id="KW-0479">Metal-binding</keyword>
<evidence type="ECO:0000256" key="2">
    <source>
        <dbReference type="ARBA" id="ARBA00022741"/>
    </source>
</evidence>
<feature type="binding site" evidence="4">
    <location>
        <begin position="145"/>
        <end position="153"/>
    </location>
    <ligand>
        <name>ATP</name>
        <dbReference type="ChEBI" id="CHEBI:30616"/>
    </ligand>
</feature>
<keyword evidence="7" id="KW-0436">Ligase</keyword>
<dbReference type="InterPro" id="IPR002698">
    <property type="entry name" value="FTHF_cligase"/>
</dbReference>
<reference evidence="7 8" key="1">
    <citation type="journal article" date="2013" name="ISME J.">
        <title>Comparative genomics of pathogenic lineages of Vibrio nigripulchritudo identifies virulence-associated traits.</title>
        <authorList>
            <person name="Goudenege D."/>
            <person name="Labreuche Y."/>
            <person name="Krin E."/>
            <person name="Ansquer D."/>
            <person name="Mangenot S."/>
            <person name="Calteau A."/>
            <person name="Medigue C."/>
            <person name="Mazel D."/>
            <person name="Polz M.F."/>
            <person name="Le Roux F."/>
        </authorList>
    </citation>
    <scope>NUCLEOTIDE SEQUENCE [LARGE SCALE GENOMIC DNA]</scope>
    <source>
        <strain evidence="7 8">SOn1</strain>
    </source>
</reference>
<comment type="caution">
    <text evidence="7">The sequence shown here is derived from an EMBL/GenBank/DDBJ whole genome shotgun (WGS) entry which is preliminary data.</text>
</comment>
<feature type="region of interest" description="Disordered" evidence="6">
    <location>
        <begin position="1"/>
        <end position="32"/>
    </location>
</feature>
<dbReference type="PANTHER" id="PTHR23407">
    <property type="entry name" value="ATPASE INHIBITOR/5-FORMYLTETRAHYDROFOLATE CYCLO-LIGASE"/>
    <property type="match status" value="1"/>
</dbReference>
<keyword evidence="5" id="KW-0460">Magnesium</keyword>
<dbReference type="Gene3D" id="3.40.50.10420">
    <property type="entry name" value="NagB/RpiA/CoA transferase-like"/>
    <property type="match status" value="1"/>
</dbReference>
<comment type="similarity">
    <text evidence="1 5">Belongs to the 5-formyltetrahydrofolate cyclo-ligase family.</text>
</comment>
<dbReference type="Pfam" id="PF01812">
    <property type="entry name" value="5-FTHF_cyc-lig"/>
    <property type="match status" value="1"/>
</dbReference>
<dbReference type="SUPFAM" id="SSF100950">
    <property type="entry name" value="NagB/RpiA/CoA transferase-like"/>
    <property type="match status" value="1"/>
</dbReference>
<feature type="binding site" evidence="4">
    <location>
        <position position="65"/>
    </location>
    <ligand>
        <name>substrate</name>
    </ligand>
</feature>